<dbReference type="RefSeq" id="WP_408215641.1">
    <property type="nucleotide sequence ID" value="NZ_JAQQBZ010000018.1"/>
</dbReference>
<gene>
    <name evidence="2" type="ORF">PQQ68_23230</name>
</gene>
<feature type="domain" description="Spore protein YkvP/CgeB glycosyl transferase-like" evidence="1">
    <location>
        <begin position="264"/>
        <end position="403"/>
    </location>
</feature>
<evidence type="ECO:0000259" key="1">
    <source>
        <dbReference type="Pfam" id="PF13524"/>
    </source>
</evidence>
<proteinExistence type="predicted"/>
<name>A0ABW9DAM0_9BURK</name>
<evidence type="ECO:0000313" key="3">
    <source>
        <dbReference type="Proteomes" id="UP001629367"/>
    </source>
</evidence>
<comment type="caution">
    <text evidence="2">The sequence shown here is derived from an EMBL/GenBank/DDBJ whole genome shotgun (WGS) entry which is preliminary data.</text>
</comment>
<dbReference type="InterPro" id="IPR055259">
    <property type="entry name" value="YkvP/CgeB_Glyco_trans-like"/>
</dbReference>
<protein>
    <submittedName>
        <fullName evidence="2">Glycosyltransferase</fullName>
    </submittedName>
</protein>
<organism evidence="2 3">
    <name type="scientific">Paraburkholderia dilworthii</name>
    <dbReference type="NCBI Taxonomy" id="948106"/>
    <lineage>
        <taxon>Bacteria</taxon>
        <taxon>Pseudomonadati</taxon>
        <taxon>Pseudomonadota</taxon>
        <taxon>Betaproteobacteria</taxon>
        <taxon>Burkholderiales</taxon>
        <taxon>Burkholderiaceae</taxon>
        <taxon>Paraburkholderia</taxon>
    </lineage>
</organism>
<evidence type="ECO:0000313" key="2">
    <source>
        <dbReference type="EMBL" id="MFM0595941.1"/>
    </source>
</evidence>
<dbReference type="SUPFAM" id="SSF53756">
    <property type="entry name" value="UDP-Glycosyltransferase/glycogen phosphorylase"/>
    <property type="match status" value="1"/>
</dbReference>
<dbReference type="EMBL" id="JAQQBZ010000018">
    <property type="protein sequence ID" value="MFM0595941.1"/>
    <property type="molecule type" value="Genomic_DNA"/>
</dbReference>
<sequence>MNKNDLISRHGPDLSIGTGGYAVVLTCVDKDRHRHNTTFADELSPGLISRGVDVRCLDYIRDIRQVSNALQDPACLFFVCFNGFGSELMVNLAPGHLLSTFDHHSKPLFDLMHDCPVHETMAHQIDSTGSYRQLLITDHSYAHLARVLGVRSVHTVPSITFPKTVGDSNAPLETRSINILLPVGLSNAAWTTERFGIASNYRSRVFREIFAAVTERASDDLQLDPLIETLLAFQEVPMPADLRDPDVRFLITSILDYVKFERRDRLIRHIQHLPVTVIADRNVRDVYKDTQLKFVEQQSFPDLIATMSNAKTVICPLPHHTGFHEHALSAFSAGAAVIAAPNEVLESNFTEEREILGYQSHQHLAALLEDCLAGKVDLQSIASRGREKAMSRFAPGRIAEIILSRYVSAMNRRSRAGTT</sequence>
<dbReference type="Proteomes" id="UP001629367">
    <property type="component" value="Unassembled WGS sequence"/>
</dbReference>
<reference evidence="2 3" key="1">
    <citation type="journal article" date="2024" name="Chem. Sci.">
        <title>Discovery of megapolipeptins by genome mining of a Burkholderiales bacteria collection.</title>
        <authorList>
            <person name="Paulo B.S."/>
            <person name="Recchia M.J.J."/>
            <person name="Lee S."/>
            <person name="Fergusson C.H."/>
            <person name="Romanowski S.B."/>
            <person name="Hernandez A."/>
            <person name="Krull N."/>
            <person name="Liu D.Y."/>
            <person name="Cavanagh H."/>
            <person name="Bos A."/>
            <person name="Gray C.A."/>
            <person name="Murphy B.T."/>
            <person name="Linington R.G."/>
            <person name="Eustaquio A.S."/>
        </authorList>
    </citation>
    <scope>NUCLEOTIDE SEQUENCE [LARGE SCALE GENOMIC DNA]</scope>
    <source>
        <strain evidence="2 3">RL17-335-BIF-A</strain>
    </source>
</reference>
<keyword evidence="3" id="KW-1185">Reference proteome</keyword>
<dbReference type="Pfam" id="PF13524">
    <property type="entry name" value="Glyco_trans_1_2"/>
    <property type="match status" value="1"/>
</dbReference>
<accession>A0ABW9DAM0</accession>